<dbReference type="GO" id="GO:0061630">
    <property type="term" value="F:ubiquitin protein ligase activity"/>
    <property type="evidence" value="ECO:0007669"/>
    <property type="project" value="TreeGrafter"/>
</dbReference>
<evidence type="ECO:0000259" key="2">
    <source>
        <dbReference type="PROSITE" id="PS51114"/>
    </source>
</evidence>
<dbReference type="SMART" id="SM01198">
    <property type="entry name" value="FBA"/>
    <property type="match status" value="1"/>
</dbReference>
<name>A0A836EBE2_9HYME</name>
<sequence>MRQCNDILSHTMFDEKDCNGLVLCDKFLPVEILTDIFFYVDYKTAMNCRLVCKRWQVLMNHVWYKKTNQTMAKPFPWDNNMPWSVFYLTCTKKPYGRNLLKDYSDTKDMDYWRSLNWRFRCNSYSWLERPMYVPNLKDIMYHPRIQNVDLEDEGIHPYIIDTYRPTIEISEWINCREDHPPISYELTVELVDINNKQVEQFYTSYDIKREEQNQRLQFLHTFEDYGIGVRKITFKHGEMNGLKMLRTCVSVKIPEKAFVLSQS</sequence>
<protein>
    <submittedName>
        <fullName evidence="3">FBX6 protein</fullName>
    </submittedName>
</protein>
<dbReference type="PROSITE" id="PS51114">
    <property type="entry name" value="FBA"/>
    <property type="match status" value="1"/>
</dbReference>
<dbReference type="InterPro" id="IPR001810">
    <property type="entry name" value="F-box_dom"/>
</dbReference>
<dbReference type="PANTHER" id="PTHR12125">
    <property type="entry name" value="F-BOX ONLY PROTEIN 6-LIKE PROTEIN"/>
    <property type="match status" value="1"/>
</dbReference>
<dbReference type="InterPro" id="IPR008979">
    <property type="entry name" value="Galactose-bd-like_sf"/>
</dbReference>
<dbReference type="EMBL" id="JAANHZ010000665">
    <property type="protein sequence ID" value="KAG5308381.1"/>
    <property type="molecule type" value="Genomic_DNA"/>
</dbReference>
<dbReference type="InterPro" id="IPR036047">
    <property type="entry name" value="F-box-like_dom_sf"/>
</dbReference>
<dbReference type="Pfam" id="PF12937">
    <property type="entry name" value="F-box-like"/>
    <property type="match status" value="1"/>
</dbReference>
<gene>
    <name evidence="3" type="primary">Fbxo6_0</name>
    <name evidence="3" type="ORF">G6Z75_0001515</name>
</gene>
<feature type="domain" description="FBA" evidence="2">
    <location>
        <begin position="80"/>
        <end position="261"/>
    </location>
</feature>
<organism evidence="3 4">
    <name type="scientific">Acromyrmex insinuator</name>
    <dbReference type="NCBI Taxonomy" id="230686"/>
    <lineage>
        <taxon>Eukaryota</taxon>
        <taxon>Metazoa</taxon>
        <taxon>Ecdysozoa</taxon>
        <taxon>Arthropoda</taxon>
        <taxon>Hexapoda</taxon>
        <taxon>Insecta</taxon>
        <taxon>Pterygota</taxon>
        <taxon>Neoptera</taxon>
        <taxon>Endopterygota</taxon>
        <taxon>Hymenoptera</taxon>
        <taxon>Apocrita</taxon>
        <taxon>Aculeata</taxon>
        <taxon>Formicoidea</taxon>
        <taxon>Formicidae</taxon>
        <taxon>Myrmicinae</taxon>
        <taxon>Acromyrmex</taxon>
    </lineage>
</organism>
<dbReference type="Gene3D" id="2.60.120.260">
    <property type="entry name" value="Galactose-binding domain-like"/>
    <property type="match status" value="1"/>
</dbReference>
<dbReference type="AlphaFoldDB" id="A0A836EBE2"/>
<dbReference type="SMART" id="SM00256">
    <property type="entry name" value="FBOX"/>
    <property type="match status" value="1"/>
</dbReference>
<dbReference type="Pfam" id="PF04300">
    <property type="entry name" value="FBA"/>
    <property type="match status" value="1"/>
</dbReference>
<dbReference type="SUPFAM" id="SSF81383">
    <property type="entry name" value="F-box domain"/>
    <property type="match status" value="1"/>
</dbReference>
<dbReference type="GO" id="GO:0006516">
    <property type="term" value="P:glycoprotein catabolic process"/>
    <property type="evidence" value="ECO:0007669"/>
    <property type="project" value="TreeGrafter"/>
</dbReference>
<dbReference type="InterPro" id="IPR007397">
    <property type="entry name" value="F-box-assoc_dom"/>
</dbReference>
<dbReference type="Gene3D" id="1.20.1280.50">
    <property type="match status" value="1"/>
</dbReference>
<dbReference type="SUPFAM" id="SSF49785">
    <property type="entry name" value="Galactose-binding domain-like"/>
    <property type="match status" value="1"/>
</dbReference>
<dbReference type="GO" id="GO:0005737">
    <property type="term" value="C:cytoplasm"/>
    <property type="evidence" value="ECO:0007669"/>
    <property type="project" value="TreeGrafter"/>
</dbReference>
<proteinExistence type="predicted"/>
<comment type="caution">
    <text evidence="3">The sequence shown here is derived from an EMBL/GenBank/DDBJ whole genome shotgun (WGS) entry which is preliminary data.</text>
</comment>
<dbReference type="Proteomes" id="UP000667349">
    <property type="component" value="Unassembled WGS sequence"/>
</dbReference>
<reference evidence="3" key="1">
    <citation type="submission" date="2020-02" db="EMBL/GenBank/DDBJ databases">
        <title>Relaxed selection underlies rapid genomic changes in the transitions from sociality to social parasitism in ants.</title>
        <authorList>
            <person name="Bi X."/>
        </authorList>
    </citation>
    <scope>NUCLEOTIDE SEQUENCE</scope>
    <source>
        <strain evidence="3">BGI-DK2013a</strain>
        <tissue evidence="3">Whole body</tissue>
    </source>
</reference>
<feature type="non-terminal residue" evidence="3">
    <location>
        <position position="263"/>
    </location>
</feature>
<feature type="domain" description="F-box" evidence="1">
    <location>
        <begin position="28"/>
        <end position="66"/>
    </location>
</feature>
<keyword evidence="4" id="KW-1185">Reference proteome</keyword>
<evidence type="ECO:0000259" key="1">
    <source>
        <dbReference type="PROSITE" id="PS50181"/>
    </source>
</evidence>
<dbReference type="PROSITE" id="PS50181">
    <property type="entry name" value="FBOX"/>
    <property type="match status" value="1"/>
</dbReference>
<evidence type="ECO:0000313" key="4">
    <source>
        <dbReference type="Proteomes" id="UP000667349"/>
    </source>
</evidence>
<dbReference type="GO" id="GO:0031146">
    <property type="term" value="P:SCF-dependent proteasomal ubiquitin-dependent protein catabolic process"/>
    <property type="evidence" value="ECO:0007669"/>
    <property type="project" value="TreeGrafter"/>
</dbReference>
<evidence type="ECO:0000313" key="3">
    <source>
        <dbReference type="EMBL" id="KAG5308381.1"/>
    </source>
</evidence>
<feature type="non-terminal residue" evidence="3">
    <location>
        <position position="1"/>
    </location>
</feature>
<dbReference type="InterPro" id="IPR039752">
    <property type="entry name" value="F-box_only"/>
</dbReference>
<dbReference type="PANTHER" id="PTHR12125:SF5">
    <property type="entry name" value="F-BOX DOMAIN-CONTAINING PROTEIN"/>
    <property type="match status" value="1"/>
</dbReference>
<dbReference type="GO" id="GO:0019005">
    <property type="term" value="C:SCF ubiquitin ligase complex"/>
    <property type="evidence" value="ECO:0007669"/>
    <property type="project" value="TreeGrafter"/>
</dbReference>
<dbReference type="GO" id="GO:0036503">
    <property type="term" value="P:ERAD pathway"/>
    <property type="evidence" value="ECO:0007669"/>
    <property type="project" value="TreeGrafter"/>
</dbReference>
<accession>A0A836EBE2</accession>